<dbReference type="EMBL" id="BAAFRS010000004">
    <property type="protein sequence ID" value="GAB1218859.1"/>
    <property type="molecule type" value="Genomic_DNA"/>
</dbReference>
<reference evidence="7 8" key="1">
    <citation type="journal article" date="2019" name="PLoS Negl. Trop. Dis.">
        <title>Whole genome sequencing of Entamoeba nuttalli reveals mammalian host-related molecular signatures and a novel octapeptide-repeat surface protein.</title>
        <authorList>
            <person name="Tanaka M."/>
            <person name="Makiuchi T."/>
            <person name="Komiyama T."/>
            <person name="Shiina T."/>
            <person name="Osaki K."/>
            <person name="Tachibana H."/>
        </authorList>
    </citation>
    <scope>NUCLEOTIDE SEQUENCE [LARGE SCALE GENOMIC DNA]</scope>
    <source>
        <strain evidence="7 8">P19-061405</strain>
    </source>
</reference>
<evidence type="ECO:0000256" key="6">
    <source>
        <dbReference type="SAM" id="Phobius"/>
    </source>
</evidence>
<evidence type="ECO:0000313" key="7">
    <source>
        <dbReference type="EMBL" id="GAB1218859.1"/>
    </source>
</evidence>
<evidence type="ECO:0000313" key="8">
    <source>
        <dbReference type="Proteomes" id="UP001628156"/>
    </source>
</evidence>
<feature type="transmembrane region" description="Helical" evidence="6">
    <location>
        <begin position="235"/>
        <end position="255"/>
    </location>
</feature>
<organism evidence="7 8">
    <name type="scientific">Entamoeba nuttalli</name>
    <dbReference type="NCBI Taxonomy" id="412467"/>
    <lineage>
        <taxon>Eukaryota</taxon>
        <taxon>Amoebozoa</taxon>
        <taxon>Evosea</taxon>
        <taxon>Archamoebae</taxon>
        <taxon>Mastigamoebida</taxon>
        <taxon>Entamoebidae</taxon>
        <taxon>Entamoeba</taxon>
    </lineage>
</organism>
<comment type="caution">
    <text evidence="7">The sequence shown here is derived from an EMBL/GenBank/DDBJ whole genome shotgun (WGS) entry which is preliminary data.</text>
</comment>
<comment type="similarity">
    <text evidence="5">Belongs to the FNT transporter (TC 1.A.16) family.</text>
</comment>
<dbReference type="Proteomes" id="UP001628156">
    <property type="component" value="Unassembled WGS sequence"/>
</dbReference>
<comment type="subcellular location">
    <subcellularLocation>
        <location evidence="1">Membrane</location>
        <topology evidence="1">Multi-pass membrane protein</topology>
    </subcellularLocation>
</comment>
<feature type="transmembrane region" description="Helical" evidence="6">
    <location>
        <begin position="147"/>
        <end position="172"/>
    </location>
</feature>
<dbReference type="InterPro" id="IPR024002">
    <property type="entry name" value="For/NO2_transpt_CS"/>
</dbReference>
<gene>
    <name evidence="7" type="ORF">ENUP19_0004G0090</name>
</gene>
<name>A0ABQ0D7N3_9EUKA</name>
<dbReference type="Pfam" id="PF01226">
    <property type="entry name" value="Form_Nir_trans"/>
    <property type="match status" value="1"/>
</dbReference>
<evidence type="ECO:0000256" key="2">
    <source>
        <dbReference type="ARBA" id="ARBA00022692"/>
    </source>
</evidence>
<evidence type="ECO:0008006" key="9">
    <source>
        <dbReference type="Google" id="ProtNLM"/>
    </source>
</evidence>
<protein>
    <recommendedName>
        <fullName evidence="9">Formate/nitrite transporter family protein</fullName>
    </recommendedName>
</protein>
<keyword evidence="3 6" id="KW-1133">Transmembrane helix</keyword>
<evidence type="ECO:0000256" key="1">
    <source>
        <dbReference type="ARBA" id="ARBA00004141"/>
    </source>
</evidence>
<dbReference type="Gene3D" id="1.20.1080.10">
    <property type="entry name" value="Glycerol uptake facilitator protein"/>
    <property type="match status" value="1"/>
</dbReference>
<feature type="transmembrane region" description="Helical" evidence="6">
    <location>
        <begin position="267"/>
        <end position="291"/>
    </location>
</feature>
<keyword evidence="4 6" id="KW-0472">Membrane</keyword>
<sequence length="356" mass="39548">MPREKPRADEIAIEMMSVCEDETEVEQDPRELYEEEMKEQQQIDCSKQQKEVVAIEESEKRNINKHFFSIQPNTQIPVISSNYIAPVDTSRLLVLIGKTKATYPIMKMFSLSVLAGMLLSVGGLLSITIGKGIPSSDIGIQKIVFGFFNSVGLNLVVLCGGELFTSNCAFLVPGFMEGSYSRWLFFKTHFVVYFGNLVGSIFVSTYFGKLLGSFESPMYLSAVKQIGEAKVAMNWGRALLSGIGCNWLVCCAVYFSASAKDLLSKLVVISFLVLTFASLEFENCVGNMFLLSLSHMYGGNFTLGQWIVNNLIPVSIGNFIGGTFLLGIPLWYVHVSNVYNIPFLDPLYQQPLAKTQ</sequence>
<evidence type="ECO:0000256" key="5">
    <source>
        <dbReference type="ARBA" id="ARBA00049660"/>
    </source>
</evidence>
<feature type="transmembrane region" description="Helical" evidence="6">
    <location>
        <begin position="108"/>
        <end position="127"/>
    </location>
</feature>
<accession>A0ABQ0D7N3</accession>
<evidence type="ECO:0000256" key="4">
    <source>
        <dbReference type="ARBA" id="ARBA00023136"/>
    </source>
</evidence>
<proteinExistence type="inferred from homology"/>
<keyword evidence="8" id="KW-1185">Reference proteome</keyword>
<feature type="transmembrane region" description="Helical" evidence="6">
    <location>
        <begin position="311"/>
        <end position="333"/>
    </location>
</feature>
<feature type="transmembrane region" description="Helical" evidence="6">
    <location>
        <begin position="184"/>
        <end position="207"/>
    </location>
</feature>
<dbReference type="PROSITE" id="PS01005">
    <property type="entry name" value="FORMATE_NITRITE_TP_1"/>
    <property type="match status" value="1"/>
</dbReference>
<keyword evidence="2 6" id="KW-0812">Transmembrane</keyword>
<evidence type="ECO:0000256" key="3">
    <source>
        <dbReference type="ARBA" id="ARBA00022989"/>
    </source>
</evidence>
<dbReference type="PANTHER" id="PTHR30520">
    <property type="entry name" value="FORMATE TRANSPORTER-RELATED"/>
    <property type="match status" value="1"/>
</dbReference>
<dbReference type="PANTHER" id="PTHR30520:SF6">
    <property type="entry name" value="FORMATE_NITRATE FAMILY TRANSPORTER (EUROFUNG)"/>
    <property type="match status" value="1"/>
</dbReference>
<dbReference type="InterPro" id="IPR000292">
    <property type="entry name" value="For/NO2_transpt"/>
</dbReference>
<dbReference type="InterPro" id="IPR023271">
    <property type="entry name" value="Aquaporin-like"/>
</dbReference>